<keyword evidence="1" id="KW-1133">Transmembrane helix</keyword>
<dbReference type="Proteomes" id="UP000590647">
    <property type="component" value="Unassembled WGS sequence"/>
</dbReference>
<evidence type="ECO:0000313" key="3">
    <source>
        <dbReference type="Proteomes" id="UP000590647"/>
    </source>
</evidence>
<evidence type="ECO:0000313" key="2">
    <source>
        <dbReference type="EMBL" id="MBB5793145.1"/>
    </source>
</evidence>
<comment type="caution">
    <text evidence="2">The sequence shown here is derived from an EMBL/GenBank/DDBJ whole genome shotgun (WGS) entry which is preliminary data.</text>
</comment>
<evidence type="ECO:0000256" key="1">
    <source>
        <dbReference type="SAM" id="Phobius"/>
    </source>
</evidence>
<reference evidence="2 3" key="1">
    <citation type="submission" date="2020-08" db="EMBL/GenBank/DDBJ databases">
        <title>Sequencing the genomes of 1000 actinobacteria strains.</title>
        <authorList>
            <person name="Klenk H.-P."/>
        </authorList>
    </citation>
    <scope>NUCLEOTIDE SEQUENCE [LARGE SCALE GENOMIC DNA]</scope>
    <source>
        <strain evidence="2 3">DSM 40084</strain>
    </source>
</reference>
<gene>
    <name evidence="2" type="ORF">HDA41_001109</name>
</gene>
<keyword evidence="3" id="KW-1185">Reference proteome</keyword>
<proteinExistence type="predicted"/>
<feature type="transmembrane region" description="Helical" evidence="1">
    <location>
        <begin position="20"/>
        <end position="42"/>
    </location>
</feature>
<keyword evidence="1" id="KW-0472">Membrane</keyword>
<dbReference type="AlphaFoldDB" id="A0A7W9GZX2"/>
<keyword evidence="1" id="KW-0812">Transmembrane</keyword>
<sequence length="43" mass="4491">MLLDPSVPAALLAVLELVRGSFTTPTFHTFAALVMGLIAPLVP</sequence>
<dbReference type="EMBL" id="JACHNE010000001">
    <property type="protein sequence ID" value="MBB5793145.1"/>
    <property type="molecule type" value="Genomic_DNA"/>
</dbReference>
<organism evidence="2 3">
    <name type="scientific">Streptomyces caelestis</name>
    <dbReference type="NCBI Taxonomy" id="36816"/>
    <lineage>
        <taxon>Bacteria</taxon>
        <taxon>Bacillati</taxon>
        <taxon>Actinomycetota</taxon>
        <taxon>Actinomycetes</taxon>
        <taxon>Kitasatosporales</taxon>
        <taxon>Streptomycetaceae</taxon>
        <taxon>Streptomyces</taxon>
    </lineage>
</organism>
<dbReference type="RefSeq" id="WP_260423315.1">
    <property type="nucleotide sequence ID" value="NZ_JACHNE010000001.1"/>
</dbReference>
<name>A0A7W9GZX2_9ACTN</name>
<protein>
    <submittedName>
        <fullName evidence="2">Uncharacterized protein</fullName>
    </submittedName>
</protein>
<accession>A0A7W9GZX2</accession>